<evidence type="ECO:0000259" key="2">
    <source>
        <dbReference type="Pfam" id="PF03781"/>
    </source>
</evidence>
<reference evidence="3" key="1">
    <citation type="submission" date="2013-07" db="EMBL/GenBank/DDBJ databases">
        <title>Sub-species coevolution in mutualistic symbiosis.</title>
        <authorList>
            <person name="Murfin K."/>
            <person name="Klassen J."/>
            <person name="Lee M."/>
            <person name="Forst S."/>
            <person name="Stock P."/>
            <person name="Goodrich-Blair H."/>
        </authorList>
    </citation>
    <scope>NUCLEOTIDE SEQUENCE [LARGE SCALE GENOMIC DNA]</scope>
    <source>
        <strain evidence="3">Puntauvense</strain>
    </source>
</reference>
<dbReference type="SUPFAM" id="SSF56436">
    <property type="entry name" value="C-type lectin-like"/>
    <property type="match status" value="1"/>
</dbReference>
<dbReference type="EMBL" id="CBSW010000094">
    <property type="protein sequence ID" value="CDG96022.1"/>
    <property type="molecule type" value="Genomic_DNA"/>
</dbReference>
<dbReference type="AlphaFoldDB" id="A0A077NCR3"/>
<accession>A0A077NCR3</accession>
<dbReference type="Proteomes" id="UP000028511">
    <property type="component" value="Unassembled WGS sequence"/>
</dbReference>
<evidence type="ECO:0000256" key="1">
    <source>
        <dbReference type="SAM" id="SignalP"/>
    </source>
</evidence>
<dbReference type="PANTHER" id="PTHR23150:SF19">
    <property type="entry name" value="FORMYLGLYCINE-GENERATING ENZYME"/>
    <property type="match status" value="1"/>
</dbReference>
<dbReference type="Pfam" id="PF03781">
    <property type="entry name" value="FGE-sulfatase"/>
    <property type="match status" value="1"/>
</dbReference>
<feature type="domain" description="Sulfatase-modifying factor enzyme-like" evidence="2">
    <location>
        <begin position="105"/>
        <end position="306"/>
    </location>
</feature>
<comment type="caution">
    <text evidence="3">The sequence shown here is derived from an EMBL/GenBank/DDBJ whole genome shotgun (WGS) entry which is preliminary data.</text>
</comment>
<dbReference type="InterPro" id="IPR051043">
    <property type="entry name" value="Sulfatase_Mod_Factor_Kinase"/>
</dbReference>
<proteinExistence type="predicted"/>
<dbReference type="Gene3D" id="3.90.1580.10">
    <property type="entry name" value="paralog of FGE (formylglycine-generating enzyme)"/>
    <property type="match status" value="1"/>
</dbReference>
<sequence length="516" mass="58172">MRFNHGLNMALAGLFLAILPFSASAVWEEKYYNPKPLPDDVILPMPCEGAMAFRKVSIPLSQPLQDYSITLGGGANDEWGYLEQARAEHIAGSFAEGKSGKGRYFLMAKYELTDLQYQALTGQCSTPNMKLRLPKVNISWVDAMNFANQYNLWLLKNQPKALPVEDGKPGFLRLPTETEWEFAARGGLAVSTAEFRDQRFPMPEGITSYAWFSGTQSSNGKLQLAGLLKPNPLGLHDMLGNASEMMFEPFHLNKLDRQHGKAGGYIVRGGNFLTPQSDIRSSLRGEEPYYTGQSDNKNKTLGFRLVLVSPTLTSRDRIKEIAEEWKALGTENPQAKEKKSPDSIDNLSSISSQVQDTVLKKQLEQLRADLRANAQLRDEQRDQAIRTSLQLGAFLCTKLKDDGEFYDRLNGLYEKTCKAGSELDANCSRRQSQLDQHKKVLNFIVNYYADTLVDMGVTYNAELIAPQIRVVQQQMSARGKTNLNGYLNTYWKNLQEYWKNGRVARDSWLESCKKNN</sequence>
<organism evidence="3 4">
    <name type="scientific">Xenorhabdus bovienii str. puntauvense</name>
    <dbReference type="NCBI Taxonomy" id="1398201"/>
    <lineage>
        <taxon>Bacteria</taxon>
        <taxon>Pseudomonadati</taxon>
        <taxon>Pseudomonadota</taxon>
        <taxon>Gammaproteobacteria</taxon>
        <taxon>Enterobacterales</taxon>
        <taxon>Morganellaceae</taxon>
        <taxon>Xenorhabdus</taxon>
    </lineage>
</organism>
<dbReference type="HOGENOM" id="CLU_023180_0_0_6"/>
<gene>
    <name evidence="3" type="ORF">XBP1_1830004</name>
</gene>
<evidence type="ECO:0000313" key="3">
    <source>
        <dbReference type="EMBL" id="CDG96022.1"/>
    </source>
</evidence>
<feature type="chain" id="PRO_5001721431" description="Sulfatase-modifying factor enzyme-like domain-containing protein" evidence="1">
    <location>
        <begin position="26"/>
        <end position="516"/>
    </location>
</feature>
<dbReference type="InterPro" id="IPR016187">
    <property type="entry name" value="CTDL_fold"/>
</dbReference>
<dbReference type="GO" id="GO:0120147">
    <property type="term" value="F:formylglycine-generating oxidase activity"/>
    <property type="evidence" value="ECO:0007669"/>
    <property type="project" value="TreeGrafter"/>
</dbReference>
<evidence type="ECO:0000313" key="4">
    <source>
        <dbReference type="Proteomes" id="UP000028511"/>
    </source>
</evidence>
<name>A0A077NCR3_XENBV</name>
<protein>
    <recommendedName>
        <fullName evidence="2">Sulfatase-modifying factor enzyme-like domain-containing protein</fullName>
    </recommendedName>
</protein>
<dbReference type="InterPro" id="IPR005532">
    <property type="entry name" value="SUMF_dom"/>
</dbReference>
<keyword evidence="1" id="KW-0732">Signal</keyword>
<dbReference type="InterPro" id="IPR042095">
    <property type="entry name" value="SUMF_sf"/>
</dbReference>
<feature type="signal peptide" evidence="1">
    <location>
        <begin position="1"/>
        <end position="25"/>
    </location>
</feature>
<dbReference type="PANTHER" id="PTHR23150">
    <property type="entry name" value="SULFATASE MODIFYING FACTOR 1, 2"/>
    <property type="match status" value="1"/>
</dbReference>